<accession>A0AAE3KBX6</accession>
<dbReference type="EMBL" id="JALJXV010000003">
    <property type="protein sequence ID" value="MCP1674238.1"/>
    <property type="molecule type" value="Genomic_DNA"/>
</dbReference>
<dbReference type="Proteomes" id="UP001205843">
    <property type="component" value="Unassembled WGS sequence"/>
</dbReference>
<dbReference type="AlphaFoldDB" id="A0AAE3KBX6"/>
<keyword evidence="2" id="KW-1185">Reference proteome</keyword>
<dbReference type="RefSeq" id="WP_253476083.1">
    <property type="nucleotide sequence ID" value="NZ_JALJXV010000003.1"/>
</dbReference>
<organism evidence="1 2">
    <name type="scientific">Natronocella acetinitrilica</name>
    <dbReference type="NCBI Taxonomy" id="414046"/>
    <lineage>
        <taxon>Bacteria</taxon>
        <taxon>Pseudomonadati</taxon>
        <taxon>Pseudomonadota</taxon>
        <taxon>Gammaproteobacteria</taxon>
        <taxon>Chromatiales</taxon>
        <taxon>Ectothiorhodospiraceae</taxon>
        <taxon>Natronocella</taxon>
    </lineage>
</organism>
<gene>
    <name evidence="1" type="ORF">J2T57_001340</name>
</gene>
<evidence type="ECO:0000313" key="2">
    <source>
        <dbReference type="Proteomes" id="UP001205843"/>
    </source>
</evidence>
<comment type="caution">
    <text evidence="1">The sequence shown here is derived from an EMBL/GenBank/DDBJ whole genome shotgun (WGS) entry which is preliminary data.</text>
</comment>
<sequence>MTAAPDFTTSVVPEAAMLLALSHEMQNFKALFRGTVRRTFVLSPYLSGAFGLHFATRQATLGVPEAIYEHFIHIRWREAAVLPERPGLFLVFSPGDGRGEQPLALRLFLRSARTRALASYEALRLVPISPTGLQVEHARSGEFSLPLRRLSALDWEQ</sequence>
<proteinExistence type="predicted"/>
<reference evidence="1" key="1">
    <citation type="submission" date="2022-03" db="EMBL/GenBank/DDBJ databases">
        <title>Genomic Encyclopedia of Type Strains, Phase III (KMG-III): the genomes of soil and plant-associated and newly described type strains.</title>
        <authorList>
            <person name="Whitman W."/>
        </authorList>
    </citation>
    <scope>NUCLEOTIDE SEQUENCE</scope>
    <source>
        <strain evidence="1">ANL 6-2</strain>
    </source>
</reference>
<protein>
    <submittedName>
        <fullName evidence="1">Uncharacterized protein</fullName>
    </submittedName>
</protein>
<name>A0AAE3KBX6_9GAMM</name>
<evidence type="ECO:0000313" key="1">
    <source>
        <dbReference type="EMBL" id="MCP1674238.1"/>
    </source>
</evidence>